<dbReference type="InterPro" id="IPR036965">
    <property type="entry name" value="Terpene_synth_N_sf"/>
</dbReference>
<keyword evidence="3" id="KW-0479">Metal-binding</keyword>
<reference evidence="7" key="1">
    <citation type="submission" date="2024-06" db="EMBL/GenBank/DDBJ databases">
        <authorList>
            <person name="Ryan C."/>
        </authorList>
    </citation>
    <scope>NUCLEOTIDE SEQUENCE [LARGE SCALE GENOMIC DNA]</scope>
</reference>
<evidence type="ECO:0000259" key="4">
    <source>
        <dbReference type="Pfam" id="PF01397"/>
    </source>
</evidence>
<dbReference type="EMBL" id="OZ075131">
    <property type="protein sequence ID" value="CAL4981882.1"/>
    <property type="molecule type" value="Genomic_DNA"/>
</dbReference>
<dbReference type="Gene3D" id="1.10.600.10">
    <property type="entry name" value="Farnesyl Diphosphate Synthase"/>
    <property type="match status" value="1"/>
</dbReference>
<evidence type="ECO:0000313" key="7">
    <source>
        <dbReference type="Proteomes" id="UP001497457"/>
    </source>
</evidence>
<dbReference type="SUPFAM" id="SSF48239">
    <property type="entry name" value="Terpenoid cyclases/Protein prenyltransferases"/>
    <property type="match status" value="1"/>
</dbReference>
<dbReference type="SFLD" id="SFLDS00005">
    <property type="entry name" value="Isoprenoid_Synthase_Type_I"/>
    <property type="match status" value="1"/>
</dbReference>
<keyword evidence="7" id="KW-1185">Reference proteome</keyword>
<evidence type="ECO:0000256" key="2">
    <source>
        <dbReference type="ARBA" id="ARBA00001946"/>
    </source>
</evidence>
<evidence type="ECO:0000256" key="3">
    <source>
        <dbReference type="ARBA" id="ARBA00022723"/>
    </source>
</evidence>
<dbReference type="InterPro" id="IPR034741">
    <property type="entry name" value="Terpene_cyclase-like_1_C"/>
</dbReference>
<reference evidence="6 7" key="2">
    <citation type="submission" date="2024-10" db="EMBL/GenBank/DDBJ databases">
        <authorList>
            <person name="Ryan C."/>
        </authorList>
    </citation>
    <scope>NUCLEOTIDE SEQUENCE [LARGE SCALE GENOMIC DNA]</scope>
</reference>
<dbReference type="Proteomes" id="UP001497457">
    <property type="component" value="Chromosome 21rd"/>
</dbReference>
<dbReference type="InterPro" id="IPR005630">
    <property type="entry name" value="Terpene_synthase_metal-bd"/>
</dbReference>
<dbReference type="InterPro" id="IPR008930">
    <property type="entry name" value="Terpenoid_cyclase/PrenylTrfase"/>
</dbReference>
<organism evidence="6 7">
    <name type="scientific">Urochloa decumbens</name>
    <dbReference type="NCBI Taxonomy" id="240449"/>
    <lineage>
        <taxon>Eukaryota</taxon>
        <taxon>Viridiplantae</taxon>
        <taxon>Streptophyta</taxon>
        <taxon>Embryophyta</taxon>
        <taxon>Tracheophyta</taxon>
        <taxon>Spermatophyta</taxon>
        <taxon>Magnoliopsida</taxon>
        <taxon>Liliopsida</taxon>
        <taxon>Poales</taxon>
        <taxon>Poaceae</taxon>
        <taxon>PACMAD clade</taxon>
        <taxon>Panicoideae</taxon>
        <taxon>Panicodae</taxon>
        <taxon>Paniceae</taxon>
        <taxon>Melinidinae</taxon>
        <taxon>Urochloa</taxon>
    </lineage>
</organism>
<feature type="domain" description="Terpene synthase metal-binding" evidence="5">
    <location>
        <begin position="263"/>
        <end position="500"/>
    </location>
</feature>
<evidence type="ECO:0000313" key="6">
    <source>
        <dbReference type="EMBL" id="CAL4981882.1"/>
    </source>
</evidence>
<dbReference type="InterPro" id="IPR001906">
    <property type="entry name" value="Terpene_synth_N"/>
</dbReference>
<dbReference type="GO" id="GO:0046872">
    <property type="term" value="F:metal ion binding"/>
    <property type="evidence" value="ECO:0007669"/>
    <property type="project" value="UniProtKB-KW"/>
</dbReference>
<proteinExistence type="predicted"/>
<dbReference type="Pfam" id="PF03936">
    <property type="entry name" value="Terpene_synth_C"/>
    <property type="match status" value="1"/>
</dbReference>
<evidence type="ECO:0000256" key="1">
    <source>
        <dbReference type="ARBA" id="ARBA00001936"/>
    </source>
</evidence>
<dbReference type="PANTHER" id="PTHR31225">
    <property type="entry name" value="OS04G0344100 PROTEIN-RELATED"/>
    <property type="match status" value="1"/>
</dbReference>
<dbReference type="Pfam" id="PF01397">
    <property type="entry name" value="Terpene_synth"/>
    <property type="match status" value="1"/>
</dbReference>
<dbReference type="InterPro" id="IPR050148">
    <property type="entry name" value="Terpene_synthase-like"/>
</dbReference>
<dbReference type="SUPFAM" id="SSF48576">
    <property type="entry name" value="Terpenoid synthases"/>
    <property type="match status" value="1"/>
</dbReference>
<dbReference type="Gene3D" id="1.50.10.130">
    <property type="entry name" value="Terpene synthase, N-terminal domain"/>
    <property type="match status" value="1"/>
</dbReference>
<protein>
    <submittedName>
        <fullName evidence="6">Uncharacterized protein</fullName>
    </submittedName>
</protein>
<dbReference type="SFLD" id="SFLDG01019">
    <property type="entry name" value="Terpene_Cyclase_Like_1_C_Termi"/>
    <property type="match status" value="1"/>
</dbReference>
<comment type="cofactor">
    <cofactor evidence="2">
        <name>Mg(2+)</name>
        <dbReference type="ChEBI" id="CHEBI:18420"/>
    </cofactor>
</comment>
<name>A0ABC9AMM1_9POAL</name>
<dbReference type="GO" id="GO:0010333">
    <property type="term" value="F:terpene synthase activity"/>
    <property type="evidence" value="ECO:0007669"/>
    <property type="project" value="UniProtKB-ARBA"/>
</dbReference>
<accession>A0ABC9AMM1</accession>
<dbReference type="InterPro" id="IPR008949">
    <property type="entry name" value="Isoprenoid_synthase_dom_sf"/>
</dbReference>
<dbReference type="InterPro" id="IPR044814">
    <property type="entry name" value="Terpene_cyclase_plant_C1"/>
</dbReference>
<evidence type="ECO:0000259" key="5">
    <source>
        <dbReference type="Pfam" id="PF03936"/>
    </source>
</evidence>
<sequence length="553" mass="64326">MATAITIATPALQPSSELDAHQSRREYTPSLWGDFFVTHQPCTEDELLCMKEKAQAMEEEVRRIVLDATSSDDLARKLDLVDVLQRIGLDHHYNKEIDELLRAVYDDEHGVVHDLYVTSLRFYLLRKHGYTVSSDVFVKFRDEQGNITSDNINTLMTLYDAAHVRTRGEHILDNIITFNKRKLQSAMKSGLEAALAEEVQVTLETPRYRRVERVEARRFISVYEKRAERDSAILEFAKLDYNIVQVVYCKELKELTIWWEDFKLRTDLLRFARDRLVEMYFWMMAIVYEPEYVYSRILLTKLILFLALLDDIYDNYTSTEDSHIFTTAMERWDEKATEQLPANLRAFYSNLIRNTDEIVEELKSQNNKNAEAVRKVILDAVKCFHAEVKWRDERYVPINVEEHLQISMGSITAMQATNFVFISLGNVTTSEALEWVFTYPKIVRGLSVHARISNDIMSHEREQASDHMASTVQTCMKQYGVTVDEAIQKLRVTIEEAWMDIVQGCLDQEHPMALLGKVVTFAQSLDFMYKREDAYTLSSNLKDVLTSLFLKFV</sequence>
<dbReference type="AlphaFoldDB" id="A0ABC9AMM1"/>
<comment type="cofactor">
    <cofactor evidence="1">
        <name>Mn(2+)</name>
        <dbReference type="ChEBI" id="CHEBI:29035"/>
    </cofactor>
</comment>
<feature type="domain" description="Terpene synthase N-terminal" evidence="4">
    <location>
        <begin position="32"/>
        <end position="203"/>
    </location>
</feature>
<dbReference type="CDD" id="cd00684">
    <property type="entry name" value="Terpene_cyclase_plant_C1"/>
    <property type="match status" value="1"/>
</dbReference>
<dbReference type="PANTHER" id="PTHR31225:SF220">
    <property type="entry name" value="TERPENE SYNTHASE"/>
    <property type="match status" value="1"/>
</dbReference>
<gene>
    <name evidence="6" type="ORF">URODEC1_LOCUS56358</name>
</gene>